<dbReference type="GO" id="GO:0017061">
    <property type="term" value="F:S-methyl-5-thioadenosine phosphorylase activity"/>
    <property type="evidence" value="ECO:0007669"/>
    <property type="project" value="UniProtKB-EC"/>
</dbReference>
<comment type="function">
    <text evidence="2">Purine nucleoside enzyme that catalyzes the phosphorolysis of adenosine and inosine nucleosides, yielding D-ribose 1-phosphate and the respective free bases, adenine and hypoxanthine. Also catalyzes the phosphorolysis of S-methyl-5'-thioadenosine into adenine and S-methyl-5-thio-alpha-D-ribose 1-phosphate. Also has adenosine deaminase activity.</text>
</comment>
<evidence type="ECO:0000313" key="11">
    <source>
        <dbReference type="EMBL" id="TQE93387.1"/>
    </source>
</evidence>
<comment type="catalytic activity">
    <reaction evidence="1">
        <text>inosine + phosphate = alpha-D-ribose 1-phosphate + hypoxanthine</text>
        <dbReference type="Rhea" id="RHEA:27646"/>
        <dbReference type="ChEBI" id="CHEBI:17368"/>
        <dbReference type="ChEBI" id="CHEBI:17596"/>
        <dbReference type="ChEBI" id="CHEBI:43474"/>
        <dbReference type="ChEBI" id="CHEBI:57720"/>
        <dbReference type="EC" id="2.4.2.1"/>
    </reaction>
    <physiologicalReaction direction="left-to-right" evidence="1">
        <dbReference type="Rhea" id="RHEA:27647"/>
    </physiologicalReaction>
</comment>
<dbReference type="PANTHER" id="PTHR30616:SF2">
    <property type="entry name" value="PURINE NUCLEOSIDE PHOSPHORYLASE LACC1"/>
    <property type="match status" value="1"/>
</dbReference>
<gene>
    <name evidence="11" type="ORF">FKZ61_21610</name>
</gene>
<comment type="catalytic activity">
    <reaction evidence="8">
        <text>adenosine + H2O + H(+) = inosine + NH4(+)</text>
        <dbReference type="Rhea" id="RHEA:24408"/>
        <dbReference type="ChEBI" id="CHEBI:15377"/>
        <dbReference type="ChEBI" id="CHEBI:15378"/>
        <dbReference type="ChEBI" id="CHEBI:16335"/>
        <dbReference type="ChEBI" id="CHEBI:17596"/>
        <dbReference type="ChEBI" id="CHEBI:28938"/>
        <dbReference type="EC" id="3.5.4.4"/>
    </reaction>
    <physiologicalReaction direction="left-to-right" evidence="8">
        <dbReference type="Rhea" id="RHEA:24409"/>
    </physiologicalReaction>
</comment>
<dbReference type="Proteomes" id="UP000317371">
    <property type="component" value="Unassembled WGS sequence"/>
</dbReference>
<comment type="catalytic activity">
    <reaction evidence="10">
        <text>S-methyl-5'-thioadenosine + phosphate = 5-(methylsulfanyl)-alpha-D-ribose 1-phosphate + adenine</text>
        <dbReference type="Rhea" id="RHEA:11852"/>
        <dbReference type="ChEBI" id="CHEBI:16708"/>
        <dbReference type="ChEBI" id="CHEBI:17509"/>
        <dbReference type="ChEBI" id="CHEBI:43474"/>
        <dbReference type="ChEBI" id="CHEBI:58533"/>
        <dbReference type="EC" id="2.4.2.28"/>
    </reaction>
    <physiologicalReaction direction="left-to-right" evidence="10">
        <dbReference type="Rhea" id="RHEA:11853"/>
    </physiologicalReaction>
</comment>
<comment type="similarity">
    <text evidence="3">Belongs to the purine nucleoside phosphorylase YfiH/LACC1 family.</text>
</comment>
<comment type="caution">
    <text evidence="11">The sequence shown here is derived from an EMBL/GenBank/DDBJ whole genome shotgun (WGS) entry which is preliminary data.</text>
</comment>
<keyword evidence="12" id="KW-1185">Reference proteome</keyword>
<dbReference type="Pfam" id="PF02578">
    <property type="entry name" value="Cu-oxidase_4"/>
    <property type="match status" value="1"/>
</dbReference>
<dbReference type="InterPro" id="IPR003730">
    <property type="entry name" value="Cu_polyphenol_OxRdtase"/>
</dbReference>
<organism evidence="11 12">
    <name type="scientific">Litorilinea aerophila</name>
    <dbReference type="NCBI Taxonomy" id="1204385"/>
    <lineage>
        <taxon>Bacteria</taxon>
        <taxon>Bacillati</taxon>
        <taxon>Chloroflexota</taxon>
        <taxon>Caldilineae</taxon>
        <taxon>Caldilineales</taxon>
        <taxon>Caldilineaceae</taxon>
        <taxon>Litorilinea</taxon>
    </lineage>
</organism>
<evidence type="ECO:0000256" key="9">
    <source>
        <dbReference type="ARBA" id="ARBA00048968"/>
    </source>
</evidence>
<evidence type="ECO:0000256" key="1">
    <source>
        <dbReference type="ARBA" id="ARBA00000553"/>
    </source>
</evidence>
<evidence type="ECO:0000256" key="2">
    <source>
        <dbReference type="ARBA" id="ARBA00003215"/>
    </source>
</evidence>
<evidence type="ECO:0000256" key="4">
    <source>
        <dbReference type="ARBA" id="ARBA00022679"/>
    </source>
</evidence>
<dbReference type="AlphaFoldDB" id="A0A540V9D5"/>
<dbReference type="InterPro" id="IPR011324">
    <property type="entry name" value="Cytotoxic_necrot_fac-like_cat"/>
</dbReference>
<comment type="catalytic activity">
    <reaction evidence="9">
        <text>adenosine + phosphate = alpha-D-ribose 1-phosphate + adenine</text>
        <dbReference type="Rhea" id="RHEA:27642"/>
        <dbReference type="ChEBI" id="CHEBI:16335"/>
        <dbReference type="ChEBI" id="CHEBI:16708"/>
        <dbReference type="ChEBI" id="CHEBI:43474"/>
        <dbReference type="ChEBI" id="CHEBI:57720"/>
        <dbReference type="EC" id="2.4.2.1"/>
    </reaction>
    <physiologicalReaction direction="left-to-right" evidence="9">
        <dbReference type="Rhea" id="RHEA:27643"/>
    </physiologicalReaction>
</comment>
<keyword evidence="6" id="KW-0378">Hydrolase</keyword>
<name>A0A540V9D5_9CHLR</name>
<evidence type="ECO:0000256" key="8">
    <source>
        <dbReference type="ARBA" id="ARBA00047989"/>
    </source>
</evidence>
<evidence type="ECO:0000313" key="12">
    <source>
        <dbReference type="Proteomes" id="UP000317371"/>
    </source>
</evidence>
<proteinExistence type="inferred from homology"/>
<dbReference type="FunCoup" id="A0A540V9D5">
    <property type="interactions" value="208"/>
</dbReference>
<dbReference type="CDD" id="cd16833">
    <property type="entry name" value="YfiH"/>
    <property type="match status" value="1"/>
</dbReference>
<dbReference type="EMBL" id="VIGC01000041">
    <property type="protein sequence ID" value="TQE93387.1"/>
    <property type="molecule type" value="Genomic_DNA"/>
</dbReference>
<dbReference type="Gene3D" id="3.60.140.10">
    <property type="entry name" value="CNF1/YfiH-like putative cysteine hydrolases"/>
    <property type="match status" value="1"/>
</dbReference>
<dbReference type="GO" id="GO:0016787">
    <property type="term" value="F:hydrolase activity"/>
    <property type="evidence" value="ECO:0007669"/>
    <property type="project" value="UniProtKB-KW"/>
</dbReference>
<evidence type="ECO:0000256" key="3">
    <source>
        <dbReference type="ARBA" id="ARBA00007353"/>
    </source>
</evidence>
<dbReference type="OrthoDB" id="4279at2"/>
<dbReference type="SUPFAM" id="SSF64438">
    <property type="entry name" value="CNF1/YfiH-like putative cysteine hydrolases"/>
    <property type="match status" value="1"/>
</dbReference>
<keyword evidence="5" id="KW-0479">Metal-binding</keyword>
<accession>A0A540V9D5</accession>
<dbReference type="InParanoid" id="A0A540V9D5"/>
<evidence type="ECO:0000256" key="6">
    <source>
        <dbReference type="ARBA" id="ARBA00022801"/>
    </source>
</evidence>
<evidence type="ECO:0000256" key="10">
    <source>
        <dbReference type="ARBA" id="ARBA00049893"/>
    </source>
</evidence>
<evidence type="ECO:0000256" key="5">
    <source>
        <dbReference type="ARBA" id="ARBA00022723"/>
    </source>
</evidence>
<keyword evidence="4" id="KW-0808">Transferase</keyword>
<dbReference type="GO" id="GO:0005507">
    <property type="term" value="F:copper ion binding"/>
    <property type="evidence" value="ECO:0007669"/>
    <property type="project" value="TreeGrafter"/>
</dbReference>
<protein>
    <submittedName>
        <fullName evidence="11">Laccase domain-containing protein</fullName>
    </submittedName>
</protein>
<evidence type="ECO:0000256" key="7">
    <source>
        <dbReference type="ARBA" id="ARBA00022833"/>
    </source>
</evidence>
<dbReference type="InterPro" id="IPR038371">
    <property type="entry name" value="Cu_polyphenol_OxRdtase_sf"/>
</dbReference>
<keyword evidence="7" id="KW-0862">Zinc</keyword>
<sequence length="303" mass="32564">MVQSPESEVWAVDSGLRTSDSSNMQRIVHGNGVITWTFEGLADYPVQAHVTTRHGGVSPPPWSSLNFSVSRGDSPERVAQNRRRLAAALGFDPQAMVAARQVHGTGVAKVDWSDAGSWQAGVDALITDAAGLPLFLTFADCVPLVFYEPRRHVLGLCHAGWRGTVNGAAVATLWAMQAAYGVDPACVRVGIGPSIGPASYQVGPEVLEMALARLPGASRYFHYPSNGQGEEEARPHFDLWQANVGQLVAAGVRPEHIEVSGIDTATHTDDFFSHRAERGRCGLFGMVAWLLPREPDTGTQEEG</sequence>
<reference evidence="11 12" key="1">
    <citation type="submission" date="2019-06" db="EMBL/GenBank/DDBJ databases">
        <title>Genome sequence of Litorilinea aerophila BAA-2444.</title>
        <authorList>
            <person name="Maclea K.S."/>
            <person name="Maurais E.G."/>
            <person name="Iannazzi L.C."/>
        </authorList>
    </citation>
    <scope>NUCLEOTIDE SEQUENCE [LARGE SCALE GENOMIC DNA]</scope>
    <source>
        <strain evidence="11 12">ATCC BAA-2444</strain>
    </source>
</reference>
<dbReference type="PANTHER" id="PTHR30616">
    <property type="entry name" value="UNCHARACTERIZED PROTEIN YFIH"/>
    <property type="match status" value="1"/>
</dbReference>